<reference evidence="1 2" key="1">
    <citation type="submission" date="2017-03" db="EMBL/GenBank/DDBJ databases">
        <title>Sulfur activation and transportation mechanism of thermophilic Archaea Acidianus manzaensis YN-25.</title>
        <authorList>
            <person name="Ma Y."/>
            <person name="Yang Y."/>
            <person name="Xia J."/>
        </authorList>
    </citation>
    <scope>NUCLEOTIDE SEQUENCE [LARGE SCALE GENOMIC DNA]</scope>
    <source>
        <strain evidence="1 2">YN-25</strain>
    </source>
</reference>
<keyword evidence="1" id="KW-0808">Transferase</keyword>
<evidence type="ECO:0000313" key="1">
    <source>
        <dbReference type="EMBL" id="ARM75182.1"/>
    </source>
</evidence>
<dbReference type="KEGG" id="aman:B6F84_03460"/>
<dbReference type="EMBL" id="CP020477">
    <property type="protein sequence ID" value="ARM75182.1"/>
    <property type="molecule type" value="Genomic_DNA"/>
</dbReference>
<gene>
    <name evidence="1" type="ORF">B6F84_03460</name>
</gene>
<keyword evidence="2" id="KW-1185">Reference proteome</keyword>
<organism evidence="1 2">
    <name type="scientific">Acidianus manzaensis</name>
    <dbReference type="NCBI Taxonomy" id="282676"/>
    <lineage>
        <taxon>Archaea</taxon>
        <taxon>Thermoproteota</taxon>
        <taxon>Thermoprotei</taxon>
        <taxon>Sulfolobales</taxon>
        <taxon>Sulfolobaceae</taxon>
        <taxon>Acidianus</taxon>
    </lineage>
</organism>
<accession>A0A1W6JY65</accession>
<evidence type="ECO:0000313" key="2">
    <source>
        <dbReference type="Proteomes" id="UP000193404"/>
    </source>
</evidence>
<dbReference type="Proteomes" id="UP000193404">
    <property type="component" value="Chromosome"/>
</dbReference>
<dbReference type="GeneID" id="41589946"/>
<dbReference type="STRING" id="282676.B6F84_03460"/>
<dbReference type="GO" id="GO:0016740">
    <property type="term" value="F:transferase activity"/>
    <property type="evidence" value="ECO:0007669"/>
    <property type="project" value="UniProtKB-KW"/>
</dbReference>
<protein>
    <submittedName>
        <fullName evidence="1">Transferase</fullName>
    </submittedName>
</protein>
<sequence length="127" mass="14327">MDGKIPLEGEVYLDGEKVDARLFLHVKGYNRARVTHVDIEGEKIKGLIKPRHSVYPLVNWKNNSVEIDIGEHKLKVIIPSLPLDFSSNLYVGGKGKGLFIGFHKEQLRVLEDVARKIGVEPISRSKK</sequence>
<name>A0A1W6JY65_9CREN</name>
<dbReference type="AlphaFoldDB" id="A0A1W6JY65"/>
<dbReference type="OrthoDB" id="57125at2157"/>
<proteinExistence type="predicted"/>
<dbReference type="RefSeq" id="WP_148690942.1">
    <property type="nucleotide sequence ID" value="NZ_CP020477.1"/>
</dbReference>